<feature type="region of interest" description="Disordered" evidence="2">
    <location>
        <begin position="242"/>
        <end position="268"/>
    </location>
</feature>
<dbReference type="Proteomes" id="UP001148838">
    <property type="component" value="Unassembled WGS sequence"/>
</dbReference>
<feature type="domain" description="Transposase Tc1-like" evidence="3">
    <location>
        <begin position="335"/>
        <end position="394"/>
    </location>
</feature>
<dbReference type="InterPro" id="IPR036388">
    <property type="entry name" value="WH-like_DNA-bd_sf"/>
</dbReference>
<gene>
    <name evidence="4" type="ORF">ANN_06340</name>
</gene>
<evidence type="ECO:0000313" key="4">
    <source>
        <dbReference type="EMBL" id="KAJ4444545.1"/>
    </source>
</evidence>
<dbReference type="SUPFAM" id="SSF46689">
    <property type="entry name" value="Homeodomain-like"/>
    <property type="match status" value="1"/>
</dbReference>
<comment type="subcellular location">
    <subcellularLocation>
        <location evidence="1">Nucleus</location>
    </subcellularLocation>
</comment>
<dbReference type="InterPro" id="IPR002492">
    <property type="entry name" value="Transposase_Tc1-like"/>
</dbReference>
<dbReference type="PANTHER" id="PTHR47027:SF20">
    <property type="entry name" value="REVERSE TRANSCRIPTASE-LIKE PROTEIN WITH RNA-DIRECTED DNA POLYMERASE DOMAIN"/>
    <property type="match status" value="1"/>
</dbReference>
<evidence type="ECO:0000313" key="5">
    <source>
        <dbReference type="Proteomes" id="UP001148838"/>
    </source>
</evidence>
<dbReference type="Pfam" id="PF01498">
    <property type="entry name" value="HTH_Tnp_Tc3_2"/>
    <property type="match status" value="1"/>
</dbReference>
<dbReference type="PANTHER" id="PTHR47027">
    <property type="entry name" value="REVERSE TRANSCRIPTASE DOMAIN-CONTAINING PROTEIN"/>
    <property type="match status" value="1"/>
</dbReference>
<proteinExistence type="predicted"/>
<comment type="caution">
    <text evidence="4">The sequence shown here is derived from an EMBL/GenBank/DDBJ whole genome shotgun (WGS) entry which is preliminary data.</text>
</comment>
<evidence type="ECO:0000259" key="3">
    <source>
        <dbReference type="Pfam" id="PF01498"/>
    </source>
</evidence>
<organism evidence="4 5">
    <name type="scientific">Periplaneta americana</name>
    <name type="common">American cockroach</name>
    <name type="synonym">Blatta americana</name>
    <dbReference type="NCBI Taxonomy" id="6978"/>
    <lineage>
        <taxon>Eukaryota</taxon>
        <taxon>Metazoa</taxon>
        <taxon>Ecdysozoa</taxon>
        <taxon>Arthropoda</taxon>
        <taxon>Hexapoda</taxon>
        <taxon>Insecta</taxon>
        <taxon>Pterygota</taxon>
        <taxon>Neoptera</taxon>
        <taxon>Polyneoptera</taxon>
        <taxon>Dictyoptera</taxon>
        <taxon>Blattodea</taxon>
        <taxon>Blattoidea</taxon>
        <taxon>Blattidae</taxon>
        <taxon>Blattinae</taxon>
        <taxon>Periplaneta</taxon>
    </lineage>
</organism>
<dbReference type="EMBL" id="JAJSOF020000011">
    <property type="protein sequence ID" value="KAJ4444545.1"/>
    <property type="molecule type" value="Genomic_DNA"/>
</dbReference>
<reference evidence="4 5" key="1">
    <citation type="journal article" date="2022" name="Allergy">
        <title>Genome assembly and annotation of Periplaneta americana reveal a comprehensive cockroach allergen profile.</title>
        <authorList>
            <person name="Wang L."/>
            <person name="Xiong Q."/>
            <person name="Saelim N."/>
            <person name="Wang L."/>
            <person name="Nong W."/>
            <person name="Wan A.T."/>
            <person name="Shi M."/>
            <person name="Liu X."/>
            <person name="Cao Q."/>
            <person name="Hui J.H.L."/>
            <person name="Sookrung N."/>
            <person name="Leung T.F."/>
            <person name="Tungtrongchitr A."/>
            <person name="Tsui S.K.W."/>
        </authorList>
    </citation>
    <scope>NUCLEOTIDE SEQUENCE [LARGE SCALE GENOMIC DNA]</scope>
    <source>
        <strain evidence="4">PWHHKU_190912</strain>
    </source>
</reference>
<dbReference type="Pfam" id="PF13384">
    <property type="entry name" value="HTH_23"/>
    <property type="match status" value="1"/>
</dbReference>
<evidence type="ECO:0000256" key="2">
    <source>
        <dbReference type="SAM" id="MobiDB-lite"/>
    </source>
</evidence>
<name>A0ABQ8TFB2_PERAM</name>
<keyword evidence="5" id="KW-1185">Reference proteome</keyword>
<sequence length="394" mass="45703">MGNAYYYSVEKLLSSSLPSKNLKVRIYKTVILPVVLYGSGTWTLTLREEQRLRVFENKVLRKIFGAKRDEVTGEWRKLHNAELHALYSLPDIIMNIKSRRLRWAGHVARMGESRNAYRVSLDKKKLSTEGCTGRNGAQEKSSEQTDYAIREVQDITEGLELNGLHQLLVYTDDVNMLGENPQTIRENNEILLEATKAIGLEVNPEKTKCTCGRIIGHRLTNEWMFLERHQFRTCRLSRLLRQAEKQSGRSPAPAELNKTEHKMGRKGKQTTFNQRQLVIFHHEKGKTIRNIADLLQMKRSTVSDIILRYKNEDRIELRKQTGRRKVSTDREESLIIRHIKKNPRISAPKLASEIESATGKKVHAQTIKRAIHKRGYNGRIARKKPYVCERNRRK</sequence>
<accession>A0ABQ8TFB2</accession>
<dbReference type="InterPro" id="IPR009057">
    <property type="entry name" value="Homeodomain-like_sf"/>
</dbReference>
<dbReference type="Gene3D" id="1.10.10.10">
    <property type="entry name" value="Winged helix-like DNA-binding domain superfamily/Winged helix DNA-binding domain"/>
    <property type="match status" value="1"/>
</dbReference>
<evidence type="ECO:0000256" key="1">
    <source>
        <dbReference type="ARBA" id="ARBA00004123"/>
    </source>
</evidence>
<protein>
    <recommendedName>
        <fullName evidence="3">Transposase Tc1-like domain-containing protein</fullName>
    </recommendedName>
</protein>